<dbReference type="AlphaFoldDB" id="A0A9N9AJM1"/>
<name>A0A9N9AJM1_9GLOM</name>
<evidence type="ECO:0000313" key="3">
    <source>
        <dbReference type="Proteomes" id="UP000789572"/>
    </source>
</evidence>
<dbReference type="Proteomes" id="UP000789572">
    <property type="component" value="Unassembled WGS sequence"/>
</dbReference>
<dbReference type="SMART" id="SM00225">
    <property type="entry name" value="BTB"/>
    <property type="match status" value="1"/>
</dbReference>
<dbReference type="InterPro" id="IPR000210">
    <property type="entry name" value="BTB/POZ_dom"/>
</dbReference>
<keyword evidence="3" id="KW-1185">Reference proteome</keyword>
<dbReference type="CDD" id="cd18316">
    <property type="entry name" value="BTB_POZ_KCTD-like"/>
    <property type="match status" value="1"/>
</dbReference>
<dbReference type="PANTHER" id="PTHR14499:SF136">
    <property type="entry name" value="GH08630P"/>
    <property type="match status" value="1"/>
</dbReference>
<evidence type="ECO:0000259" key="1">
    <source>
        <dbReference type="SMART" id="SM00225"/>
    </source>
</evidence>
<evidence type="ECO:0000313" key="2">
    <source>
        <dbReference type="EMBL" id="CAG8530821.1"/>
    </source>
</evidence>
<dbReference type="GO" id="GO:0051260">
    <property type="term" value="P:protein homooligomerization"/>
    <property type="evidence" value="ECO:0007669"/>
    <property type="project" value="InterPro"/>
</dbReference>
<organism evidence="2 3">
    <name type="scientific">Paraglomus occultum</name>
    <dbReference type="NCBI Taxonomy" id="144539"/>
    <lineage>
        <taxon>Eukaryota</taxon>
        <taxon>Fungi</taxon>
        <taxon>Fungi incertae sedis</taxon>
        <taxon>Mucoromycota</taxon>
        <taxon>Glomeromycotina</taxon>
        <taxon>Glomeromycetes</taxon>
        <taxon>Paraglomerales</taxon>
        <taxon>Paraglomeraceae</taxon>
        <taxon>Paraglomus</taxon>
    </lineage>
</organism>
<protein>
    <submittedName>
        <fullName evidence="2">3262_t:CDS:1</fullName>
    </submittedName>
</protein>
<dbReference type="PANTHER" id="PTHR14499">
    <property type="entry name" value="POTASSIUM CHANNEL TETRAMERIZATION DOMAIN-CONTAINING"/>
    <property type="match status" value="1"/>
</dbReference>
<dbReference type="SUPFAM" id="SSF54695">
    <property type="entry name" value="POZ domain"/>
    <property type="match status" value="1"/>
</dbReference>
<dbReference type="OrthoDB" id="10467132at2759"/>
<feature type="domain" description="BTB" evidence="1">
    <location>
        <begin position="4"/>
        <end position="112"/>
    </location>
</feature>
<dbReference type="Gene3D" id="3.30.710.10">
    <property type="entry name" value="Potassium Channel Kv1.1, Chain A"/>
    <property type="match status" value="1"/>
</dbReference>
<proteinExistence type="predicted"/>
<dbReference type="InterPro" id="IPR003131">
    <property type="entry name" value="T1-type_BTB"/>
</dbReference>
<dbReference type="EMBL" id="CAJVPJ010000495">
    <property type="protein sequence ID" value="CAG8530821.1"/>
    <property type="molecule type" value="Genomic_DNA"/>
</dbReference>
<dbReference type="InterPro" id="IPR011333">
    <property type="entry name" value="SKP1/BTB/POZ_sf"/>
</dbReference>
<gene>
    <name evidence="2" type="ORF">POCULU_LOCUS4050</name>
</gene>
<accession>A0A9N9AJM1</accession>
<comment type="caution">
    <text evidence="2">The sequence shown here is derived from an EMBL/GenBank/DDBJ whole genome shotgun (WGS) entry which is preliminary data.</text>
</comment>
<reference evidence="2" key="1">
    <citation type="submission" date="2021-06" db="EMBL/GenBank/DDBJ databases">
        <authorList>
            <person name="Kallberg Y."/>
            <person name="Tangrot J."/>
            <person name="Rosling A."/>
        </authorList>
    </citation>
    <scope>NUCLEOTIDE SEQUENCE</scope>
    <source>
        <strain evidence="2">IA702</strain>
    </source>
</reference>
<sequence length="478" mass="55108">MSDEQIVFNVGGIKYETALSTILAYPDTLLGRMIQKRADELSHSTHSNEYFIDRDGHAFRYILQYYRTGKIIYPDRHQSFGVSEKELLIEFDYFQIPVPRPEDVKDYDETQLSRESDHADNQYAMASDQFSLEGDFDAEITVRRDNCYPHDHLPKYRKPSSDEREPCNDINEEQHVQESKHDNSLVADNLPTSPKGGSEVPVIGYLTLGRNYVYPKYDTIFENLETISTMLVESLDKIEAPGSFIIDEQTPRLLFVANAIERNKHKLENAREYSRYLRNLAKSNEKIGKTIEVLYNSGEEDVEYFKKELGAIASNFLVRKSLRGEDIERIVIKYNNLIDQTNSIVNRLKDAGKSINDLSELRNEPNQEIDKVLAYIRELGDDRSEYVLAELSRPLEQYKAIINHLIKSNKQIERTLQTVEKLGALLTEDKEKLSTLVDRSTIELGQDKVAYVNRAAALIGERAGRFMKKDKNRFPIIT</sequence>
<dbReference type="Pfam" id="PF02214">
    <property type="entry name" value="BTB_2"/>
    <property type="match status" value="1"/>
</dbReference>